<accession>X1UT42</accession>
<feature type="non-terminal residue" evidence="1">
    <location>
        <position position="1"/>
    </location>
</feature>
<dbReference type="Gene3D" id="2.60.40.10">
    <property type="entry name" value="Immunoglobulins"/>
    <property type="match status" value="1"/>
</dbReference>
<dbReference type="AlphaFoldDB" id="X1UT42"/>
<reference evidence="1" key="1">
    <citation type="journal article" date="2014" name="Front. Microbiol.">
        <title>High frequency of phylogenetically diverse reductive dehalogenase-homologous genes in deep subseafloor sedimentary metagenomes.</title>
        <authorList>
            <person name="Kawai M."/>
            <person name="Futagami T."/>
            <person name="Toyoda A."/>
            <person name="Takaki Y."/>
            <person name="Nishi S."/>
            <person name="Hori S."/>
            <person name="Arai W."/>
            <person name="Tsubouchi T."/>
            <person name="Morono Y."/>
            <person name="Uchiyama I."/>
            <person name="Ito T."/>
            <person name="Fujiyama A."/>
            <person name="Inagaki F."/>
            <person name="Takami H."/>
        </authorList>
    </citation>
    <scope>NUCLEOTIDE SEQUENCE</scope>
    <source>
        <strain evidence="1">Expedition CK06-06</strain>
    </source>
</reference>
<dbReference type="EMBL" id="BARW01039468">
    <property type="protein sequence ID" value="GAJ20639.1"/>
    <property type="molecule type" value="Genomic_DNA"/>
</dbReference>
<evidence type="ECO:0008006" key="2">
    <source>
        <dbReference type="Google" id="ProtNLM"/>
    </source>
</evidence>
<sequence>ALTSETTYDLNSIYFPNTNTGYAVGNNGTILKLYVLSNYTGNDTLTYEWSPSTGLNYDTIPNPTATATSNTTYYVTVTTSNGCTAIDSVTVNVDPLTINGTDTSTICGDSVTLFTSTNYTGTDELTYLWLPTEGMDSAGIASP</sequence>
<gene>
    <name evidence="1" type="ORF">S12H4_60106</name>
</gene>
<dbReference type="SUPFAM" id="SSF49299">
    <property type="entry name" value="PKD domain"/>
    <property type="match status" value="1"/>
</dbReference>
<protein>
    <recommendedName>
        <fullName evidence="2">Ig-like domain-containing protein</fullName>
    </recommendedName>
</protein>
<organism evidence="1">
    <name type="scientific">marine sediment metagenome</name>
    <dbReference type="NCBI Taxonomy" id="412755"/>
    <lineage>
        <taxon>unclassified sequences</taxon>
        <taxon>metagenomes</taxon>
        <taxon>ecological metagenomes</taxon>
    </lineage>
</organism>
<proteinExistence type="predicted"/>
<dbReference type="InterPro" id="IPR013783">
    <property type="entry name" value="Ig-like_fold"/>
</dbReference>
<comment type="caution">
    <text evidence="1">The sequence shown here is derived from an EMBL/GenBank/DDBJ whole genome shotgun (WGS) entry which is preliminary data.</text>
</comment>
<dbReference type="InterPro" id="IPR035986">
    <property type="entry name" value="PKD_dom_sf"/>
</dbReference>
<name>X1UT42_9ZZZZ</name>
<evidence type="ECO:0000313" key="1">
    <source>
        <dbReference type="EMBL" id="GAJ20639.1"/>
    </source>
</evidence>
<feature type="non-terminal residue" evidence="1">
    <location>
        <position position="143"/>
    </location>
</feature>